<name>B1WPI4_CROS5</name>
<dbReference type="eggNOG" id="ENOG5032R8H">
    <property type="taxonomic scope" value="Bacteria"/>
</dbReference>
<keyword evidence="5" id="KW-1185">Reference proteome</keyword>
<reference evidence="4 5" key="1">
    <citation type="journal article" date="2008" name="Proc. Natl. Acad. Sci. U.S.A.">
        <title>The genome of Cyanothece 51142, a unicellular diazotrophic cyanobacterium important in the marine nitrogen cycle.</title>
        <authorList>
            <person name="Welsh E.A."/>
            <person name="Liberton M."/>
            <person name="Stoeckel J."/>
            <person name="Loh T."/>
            <person name="Elvitigala T."/>
            <person name="Wang C."/>
            <person name="Wollam A."/>
            <person name="Fulton R.S."/>
            <person name="Clifton S.W."/>
            <person name="Jacobs J.M."/>
            <person name="Aurora R."/>
            <person name="Ghosh B.K."/>
            <person name="Sherman L.A."/>
            <person name="Smith R.D."/>
            <person name="Wilson R.K."/>
            <person name="Pakrasi H.B."/>
        </authorList>
    </citation>
    <scope>NUCLEOTIDE SEQUENCE [LARGE SCALE GENOMIC DNA]</scope>
    <source>
        <strain evidence="5">ATCC 51142 / BH68</strain>
    </source>
</reference>
<dbReference type="KEGG" id="cyt:cce_2204"/>
<accession>B1WPI4</accession>
<dbReference type="Gene3D" id="3.40.50.300">
    <property type="entry name" value="P-loop containing nucleotide triphosphate hydrolases"/>
    <property type="match status" value="1"/>
</dbReference>
<comment type="similarity">
    <text evidence="1">Belongs to the sulfotransferase 1 family.</text>
</comment>
<keyword evidence="2" id="KW-0808">Transferase</keyword>
<dbReference type="InterPro" id="IPR000863">
    <property type="entry name" value="Sulfotransferase_dom"/>
</dbReference>
<dbReference type="HOGENOM" id="CLU_080989_0_0_3"/>
<dbReference type="OrthoDB" id="8446141at2"/>
<organism evidence="4 5">
    <name type="scientific">Crocosphaera subtropica (strain ATCC 51142 / BH68)</name>
    <name type="common">Cyanothece sp. (strain ATCC 51142)</name>
    <dbReference type="NCBI Taxonomy" id="43989"/>
    <lineage>
        <taxon>Bacteria</taxon>
        <taxon>Bacillati</taxon>
        <taxon>Cyanobacteriota</taxon>
        <taxon>Cyanophyceae</taxon>
        <taxon>Oscillatoriophycideae</taxon>
        <taxon>Chroococcales</taxon>
        <taxon>Aphanothecaceae</taxon>
        <taxon>Crocosphaera</taxon>
        <taxon>Crocosphaera subtropica</taxon>
    </lineage>
</organism>
<sequence length="286" mass="34189">MNTHNNKLLCFFGHHKCATQWIQGILREIANEMGLVYGHAHNEEIFNYDLQEFLKQRKFDIFSYTNAKYQYIKDFHNFRGFHVIRDPRDIVVSAYYSHLYSHPVDNYDQLKEEREILQKVSKDDGLMQEIEFNQGVLEDMESWNYNQDHVMEIKLEDLSRDSYATFVDIFRFLGIVSESRPTYQERWNYLLAITSRKTQEKLLNNPIINVSLTKIPYETALGIIYENRFQKKTKGRTIGTEDVKSHYRKGVAGDWKNHFNDEHIKVFKKKYSNLLIKLGYENDDNW</sequence>
<dbReference type="PANTHER" id="PTHR11783">
    <property type="entry name" value="SULFOTRANSFERASE SULT"/>
    <property type="match status" value="1"/>
</dbReference>
<proteinExistence type="inferred from homology"/>
<dbReference type="Proteomes" id="UP000001203">
    <property type="component" value="Chromosome circular"/>
</dbReference>
<dbReference type="InterPro" id="IPR027417">
    <property type="entry name" value="P-loop_NTPase"/>
</dbReference>
<dbReference type="STRING" id="43989.cce_2204"/>
<dbReference type="GO" id="GO:0008146">
    <property type="term" value="F:sulfotransferase activity"/>
    <property type="evidence" value="ECO:0007669"/>
    <property type="project" value="InterPro"/>
</dbReference>
<dbReference type="Pfam" id="PF00685">
    <property type="entry name" value="Sulfotransfer_1"/>
    <property type="match status" value="1"/>
</dbReference>
<evidence type="ECO:0000313" key="5">
    <source>
        <dbReference type="Proteomes" id="UP000001203"/>
    </source>
</evidence>
<evidence type="ECO:0000256" key="2">
    <source>
        <dbReference type="ARBA" id="ARBA00022679"/>
    </source>
</evidence>
<evidence type="ECO:0000313" key="4">
    <source>
        <dbReference type="EMBL" id="ACB51554.1"/>
    </source>
</evidence>
<dbReference type="AlphaFoldDB" id="B1WPI4"/>
<dbReference type="SUPFAM" id="SSF52540">
    <property type="entry name" value="P-loop containing nucleoside triphosphate hydrolases"/>
    <property type="match status" value="1"/>
</dbReference>
<feature type="domain" description="Sulfotransferase" evidence="3">
    <location>
        <begin position="14"/>
        <end position="275"/>
    </location>
</feature>
<dbReference type="EMBL" id="CP000806">
    <property type="protein sequence ID" value="ACB51554.1"/>
    <property type="molecule type" value="Genomic_DNA"/>
</dbReference>
<protein>
    <recommendedName>
        <fullName evidence="3">Sulfotransferase domain-containing protein</fullName>
    </recommendedName>
</protein>
<evidence type="ECO:0000259" key="3">
    <source>
        <dbReference type="Pfam" id="PF00685"/>
    </source>
</evidence>
<gene>
    <name evidence="4" type="ordered locus">cce_2204</name>
</gene>
<evidence type="ECO:0000256" key="1">
    <source>
        <dbReference type="ARBA" id="ARBA00005771"/>
    </source>
</evidence>
<dbReference type="RefSeq" id="WP_009546953.1">
    <property type="nucleotide sequence ID" value="NC_010546.1"/>
</dbReference>